<dbReference type="Gene3D" id="3.40.50.150">
    <property type="entry name" value="Vaccinia Virus protein VP39"/>
    <property type="match status" value="1"/>
</dbReference>
<dbReference type="InterPro" id="IPR029063">
    <property type="entry name" value="SAM-dependent_MTases_sf"/>
</dbReference>
<dbReference type="RefSeq" id="WP_259962058.1">
    <property type="nucleotide sequence ID" value="NZ_JAOAMV010000004.1"/>
</dbReference>
<evidence type="ECO:0000256" key="1">
    <source>
        <dbReference type="SAM" id="SignalP"/>
    </source>
</evidence>
<dbReference type="GO" id="GO:0032259">
    <property type="term" value="P:methylation"/>
    <property type="evidence" value="ECO:0007669"/>
    <property type="project" value="UniProtKB-KW"/>
</dbReference>
<keyword evidence="3" id="KW-1185">Reference proteome</keyword>
<name>A0A9X3A881_9SPHN</name>
<dbReference type="SUPFAM" id="SSF53335">
    <property type="entry name" value="S-adenosyl-L-methionine-dependent methyltransferases"/>
    <property type="match status" value="1"/>
</dbReference>
<dbReference type="PIRSF" id="PIRSF031679">
    <property type="entry name" value="Mtase_Alr7345_prd"/>
    <property type="match status" value="1"/>
</dbReference>
<dbReference type="AlphaFoldDB" id="A0A9X3A881"/>
<keyword evidence="1" id="KW-0732">Signal</keyword>
<dbReference type="GO" id="GO:0008168">
    <property type="term" value="F:methyltransferase activity"/>
    <property type="evidence" value="ECO:0007669"/>
    <property type="project" value="UniProtKB-KW"/>
</dbReference>
<comment type="caution">
    <text evidence="2">The sequence shown here is derived from an EMBL/GenBank/DDBJ whole genome shotgun (WGS) entry which is preliminary data.</text>
</comment>
<evidence type="ECO:0000313" key="3">
    <source>
        <dbReference type="Proteomes" id="UP001142648"/>
    </source>
</evidence>
<sequence>MKPLAALAALSLMSLGACATMETGEPLAREAAADPIAAAVASPDRPEAARALDASRKPVETLRFLGLRPGMAAADLLTGTGYWAEIMGHVVGPKGEVVAYQPAQFYTDDKSKAAWAELVARSPAVREARYPFDAFAPPARSLDFALINLSYHDLYWTSEQYKIPRTDPDAYVRALYAAMKPGGVVGVIDHVGHGSDTRALVDKLHRIDPAVVRADFARAGFRLAGQSDLLANPADDHTVNVFDPSIRGRTDRFLYKFVKPR</sequence>
<reference evidence="2" key="1">
    <citation type="submission" date="2022-09" db="EMBL/GenBank/DDBJ databases">
        <title>The genome sequence of Tsuneonella sp. YG55.</title>
        <authorList>
            <person name="Liu Y."/>
        </authorList>
    </citation>
    <scope>NUCLEOTIDE SEQUENCE</scope>
    <source>
        <strain evidence="2">YG55</strain>
    </source>
</reference>
<dbReference type="Proteomes" id="UP001142648">
    <property type="component" value="Unassembled WGS sequence"/>
</dbReference>
<evidence type="ECO:0000313" key="2">
    <source>
        <dbReference type="EMBL" id="MCT2559186.1"/>
    </source>
</evidence>
<dbReference type="PROSITE" id="PS51257">
    <property type="entry name" value="PROKAR_LIPOPROTEIN"/>
    <property type="match status" value="1"/>
</dbReference>
<dbReference type="InterPro" id="IPR016980">
    <property type="entry name" value="S-AdoMet-dep_MeTrfase_Alr7345"/>
</dbReference>
<feature type="chain" id="PRO_5040721734" evidence="1">
    <location>
        <begin position="20"/>
        <end position="261"/>
    </location>
</feature>
<feature type="signal peptide" evidence="1">
    <location>
        <begin position="1"/>
        <end position="19"/>
    </location>
</feature>
<protein>
    <submittedName>
        <fullName evidence="2">Methyltransferase</fullName>
    </submittedName>
</protein>
<accession>A0A9X3A881</accession>
<organism evidence="2 3">
    <name type="scientific">Tsuneonella litorea</name>
    <dbReference type="NCBI Taxonomy" id="2976475"/>
    <lineage>
        <taxon>Bacteria</taxon>
        <taxon>Pseudomonadati</taxon>
        <taxon>Pseudomonadota</taxon>
        <taxon>Alphaproteobacteria</taxon>
        <taxon>Sphingomonadales</taxon>
        <taxon>Erythrobacteraceae</taxon>
        <taxon>Tsuneonella</taxon>
    </lineage>
</organism>
<keyword evidence="2" id="KW-0808">Transferase</keyword>
<keyword evidence="2" id="KW-0489">Methyltransferase</keyword>
<gene>
    <name evidence="2" type="ORF">N0B51_09340</name>
</gene>
<dbReference type="EMBL" id="JAOAMV010000004">
    <property type="protein sequence ID" value="MCT2559186.1"/>
    <property type="molecule type" value="Genomic_DNA"/>
</dbReference>
<proteinExistence type="predicted"/>